<dbReference type="AlphaFoldDB" id="A0A1T5JFC2"/>
<dbReference type="RefSeq" id="WP_079685632.1">
    <property type="nucleotide sequence ID" value="NZ_FUZU01000001.1"/>
</dbReference>
<sequence>MSFRFHKIIAAFACLTLLSCEKDFLDINDDPSNPLDVSLELLLPSVQLDMAGSLGTSTGGLSQITSSYMHQIVQRSNQNDYGLQGTDSGVQSPWLVLYTRALADNENIILKATEEEAWPYLGMAQAMKAYTYSLMVDVWGDVPFTEAHKAPANLLPKYDQGETIYPQLFALLDEAKANLEKESIFEVGDEDLFYGGDSELWIKFINSLKLKLYNQVRLVQDVSAEVDALIAEDNFISSAADDFEMEYGTSVGPDNRNPGYVQEWSPGTANYYISPYFYEVMANLNTFNHPDYGGEIDVKDPRIPYYFYNQIGEVSTSSSPENPCTYCYGYIDPNTDEFVIKQPALQGTGMVSIFAFSLDIDPNEGYGQGRSQTVAGLYPLGGKYDDGDGGATNFDGYPQVPQRLLNYYAVKFTQAELFLTNAATGDARLAFRDGIRAAFAKVNEIATDVGAPVISTTARDNYVNAVLAAYDAADDDGKLEHILTQKWIASFGWGVDMYTDYRRTGFPQLYDGNTDNLNYTIRTKEFPYAFPWPTNNLAVNSNAPAQKVVTSNEAKPFWMK</sequence>
<dbReference type="STRING" id="688867.SAMN05660236_1064"/>
<name>A0A1T5JFC2_9BACT</name>
<dbReference type="Gene3D" id="1.25.40.390">
    <property type="match status" value="2"/>
</dbReference>
<accession>A0A1T5JFC2</accession>
<reference evidence="1 2" key="1">
    <citation type="submission" date="2017-02" db="EMBL/GenBank/DDBJ databases">
        <authorList>
            <person name="Peterson S.W."/>
        </authorList>
    </citation>
    <scope>NUCLEOTIDE SEQUENCE [LARGE SCALE GENOMIC DNA]</scope>
    <source>
        <strain evidence="1 2">DSM 25262</strain>
    </source>
</reference>
<keyword evidence="2" id="KW-1185">Reference proteome</keyword>
<dbReference type="Proteomes" id="UP000190961">
    <property type="component" value="Unassembled WGS sequence"/>
</dbReference>
<proteinExistence type="predicted"/>
<dbReference type="EMBL" id="FUZU01000001">
    <property type="protein sequence ID" value="SKC50317.1"/>
    <property type="molecule type" value="Genomic_DNA"/>
</dbReference>
<dbReference type="OrthoDB" id="622163at2"/>
<gene>
    <name evidence="1" type="ORF">SAMN05660236_1064</name>
</gene>
<evidence type="ECO:0000313" key="2">
    <source>
        <dbReference type="Proteomes" id="UP000190961"/>
    </source>
</evidence>
<dbReference type="PROSITE" id="PS51257">
    <property type="entry name" value="PROKAR_LIPOPROTEIN"/>
    <property type="match status" value="1"/>
</dbReference>
<dbReference type="SUPFAM" id="SSF48452">
    <property type="entry name" value="TPR-like"/>
    <property type="match status" value="1"/>
</dbReference>
<dbReference type="InterPro" id="IPR011990">
    <property type="entry name" value="TPR-like_helical_dom_sf"/>
</dbReference>
<evidence type="ECO:0000313" key="1">
    <source>
        <dbReference type="EMBL" id="SKC50317.1"/>
    </source>
</evidence>
<organism evidence="1 2">
    <name type="scientific">Ohtaekwangia koreensis</name>
    <dbReference type="NCBI Taxonomy" id="688867"/>
    <lineage>
        <taxon>Bacteria</taxon>
        <taxon>Pseudomonadati</taxon>
        <taxon>Bacteroidota</taxon>
        <taxon>Cytophagia</taxon>
        <taxon>Cytophagales</taxon>
        <taxon>Fulvivirgaceae</taxon>
        <taxon>Ohtaekwangia</taxon>
    </lineage>
</organism>
<protein>
    <submittedName>
        <fullName evidence="1">Starch-binding associating with outer membrane</fullName>
    </submittedName>
</protein>
<dbReference type="InterPro" id="IPR041662">
    <property type="entry name" value="SusD-like_2"/>
</dbReference>
<dbReference type="Pfam" id="PF12771">
    <property type="entry name" value="SusD-like_2"/>
    <property type="match status" value="2"/>
</dbReference>